<dbReference type="PANTHER" id="PTHR23064">
    <property type="entry name" value="TROPONIN"/>
    <property type="match status" value="1"/>
</dbReference>
<evidence type="ECO:0000313" key="4">
    <source>
        <dbReference type="EMBL" id="GMI13288.1"/>
    </source>
</evidence>
<dbReference type="PROSITE" id="PS00018">
    <property type="entry name" value="EF_HAND_1"/>
    <property type="match status" value="6"/>
</dbReference>
<dbReference type="InterPro" id="IPR018247">
    <property type="entry name" value="EF_Hand_1_Ca_BS"/>
</dbReference>
<feature type="compositionally biased region" description="Basic residues" evidence="2">
    <location>
        <begin position="984"/>
        <end position="999"/>
    </location>
</feature>
<dbReference type="OrthoDB" id="26525at2759"/>
<evidence type="ECO:0000259" key="3">
    <source>
        <dbReference type="PROSITE" id="PS50222"/>
    </source>
</evidence>
<proteinExistence type="predicted"/>
<keyword evidence="5" id="KW-1185">Reference proteome</keyword>
<organism evidence="4 5">
    <name type="scientific">Triparma laevis f. longispina</name>
    <dbReference type="NCBI Taxonomy" id="1714387"/>
    <lineage>
        <taxon>Eukaryota</taxon>
        <taxon>Sar</taxon>
        <taxon>Stramenopiles</taxon>
        <taxon>Ochrophyta</taxon>
        <taxon>Bolidophyceae</taxon>
        <taxon>Parmales</taxon>
        <taxon>Triparmaceae</taxon>
        <taxon>Triparma</taxon>
    </lineage>
</organism>
<feature type="compositionally biased region" description="Basic and acidic residues" evidence="2">
    <location>
        <begin position="1004"/>
        <end position="1027"/>
    </location>
</feature>
<dbReference type="EMBL" id="BRXW01000189">
    <property type="protein sequence ID" value="GMI13288.1"/>
    <property type="molecule type" value="Genomic_DNA"/>
</dbReference>
<dbReference type="AlphaFoldDB" id="A0A9W7FJE9"/>
<accession>A0A9W7FJE9</accession>
<feature type="domain" description="EF-hand" evidence="3">
    <location>
        <begin position="408"/>
        <end position="443"/>
    </location>
</feature>
<dbReference type="Pfam" id="PF13833">
    <property type="entry name" value="EF-hand_8"/>
    <property type="match status" value="1"/>
</dbReference>
<dbReference type="InterPro" id="IPR052591">
    <property type="entry name" value="CML21-like"/>
</dbReference>
<feature type="domain" description="EF-hand" evidence="3">
    <location>
        <begin position="325"/>
        <end position="360"/>
    </location>
</feature>
<evidence type="ECO:0000313" key="5">
    <source>
        <dbReference type="Proteomes" id="UP001165122"/>
    </source>
</evidence>
<feature type="domain" description="EF-hand" evidence="3">
    <location>
        <begin position="550"/>
        <end position="585"/>
    </location>
</feature>
<dbReference type="CDD" id="cd00051">
    <property type="entry name" value="EFh"/>
    <property type="match status" value="2"/>
</dbReference>
<feature type="region of interest" description="Disordered" evidence="2">
    <location>
        <begin position="977"/>
        <end position="1027"/>
    </location>
</feature>
<reference evidence="5" key="1">
    <citation type="journal article" date="2023" name="Commun. Biol.">
        <title>Genome analysis of Parmales, the sister group of diatoms, reveals the evolutionary specialization of diatoms from phago-mixotrophs to photoautotrophs.</title>
        <authorList>
            <person name="Ban H."/>
            <person name="Sato S."/>
            <person name="Yoshikawa S."/>
            <person name="Yamada K."/>
            <person name="Nakamura Y."/>
            <person name="Ichinomiya M."/>
            <person name="Sato N."/>
            <person name="Blanc-Mathieu R."/>
            <person name="Endo H."/>
            <person name="Kuwata A."/>
            <person name="Ogata H."/>
        </authorList>
    </citation>
    <scope>NUCLEOTIDE SEQUENCE [LARGE SCALE GENOMIC DNA]</scope>
    <source>
        <strain evidence="5">NIES 3700</strain>
    </source>
</reference>
<feature type="region of interest" description="Disordered" evidence="2">
    <location>
        <begin position="369"/>
        <end position="395"/>
    </location>
</feature>
<gene>
    <name evidence="4" type="ORF">TrLO_g11455</name>
</gene>
<feature type="domain" description="EF-hand" evidence="3">
    <location>
        <begin position="195"/>
        <end position="230"/>
    </location>
</feature>
<name>A0A9W7FJE9_9STRA</name>
<evidence type="ECO:0000256" key="2">
    <source>
        <dbReference type="SAM" id="MobiDB-lite"/>
    </source>
</evidence>
<comment type="caution">
    <text evidence="4">The sequence shown here is derived from an EMBL/GenBank/DDBJ whole genome shotgun (WGS) entry which is preliminary data.</text>
</comment>
<dbReference type="SMART" id="SM00054">
    <property type="entry name" value="EFh"/>
    <property type="match status" value="6"/>
</dbReference>
<dbReference type="Proteomes" id="UP001165122">
    <property type="component" value="Unassembled WGS sequence"/>
</dbReference>
<sequence>MPSRTRLGSSDLSSTLGISTSTITAEVDFTPTFKLNLPSLNATNTRKPKKTANQRVQEILQAAESDKKKSAHFWDDPKRIVKAQRLAKLYNGNIGDGLIRKSVEKRTDDEIGPDGGFSANFRNGLNLFGEEVQTNKTRKPVPFTRKDLEAAHEKLKHAAERFDEHTSKRLKSFDDKEIHADALQDLLFRIFLVKTTIQECAALIHDFDADNSGTVDYGEFLTSFFRLALVHKEELSLEADYTSHKVRDKMKAKEKKAIERFASSQNVNVKQNYGLRDLHSGLDKIAVKSSLYDRSRNIPMSQFDSRQMDPTGFKQQLHRMFGIRVNLRELGALFEYFDRDSSGLIDMTEFLISFFQLAGRGEEARERIRQQKENGGRPPTPPTPTPQNDNKAAQKAMSKIRIMANSGDTPFNLKDAFDHFDRDSSGSINHDELKSVVKEICGGELSNKEIQCVVELFDPNNDGEIAYDEFAYSFYNRRGVTKDNVDLNLVRVTENIKRREQEDGQREESEMAMMRVMEHSKRHHKNPPIVMTKEMIKLASHVMDQVRQRTAKMSLKEAFNHFDTDNSGSISHDELTVAIREVSGKKLRSAENAAIIAMFDPNNDGFVAYDEFCWTFYNRREAVRKMEHLLNMQQAAKRVEGKRGKVLVEKMHKMEAKNAEYLPDIHFQPTDGPSTKTAKIASTLINSLQTSKKRIRHSSLKQSRSCTLIRCTTPEADKKTGQAVARLGREFKAKVLRYDMKWVALKELQSLLYRRSIRGRHFIELMHKDTFNGGYISRKDFSLMMVESLSDLHTQSHNRIYSCFDPDHDDCVFIGELAVALEAINCTNAAKMMCEVFATLVDCSQVEEEVPEGDEGSLEYKQHELELKRQNSIKTLDYEKMVMSFSTLGLRDSDEAKIAQAFRDAWETHGFGKPAPLLVRREQTITWGGKYQSLGFEDYKRVICLSPKLTKIVDELCEGIQKIAKGAQATKVQAQGMVKDKKTGKMRRKTNRKKGRRRAATSFHMEDFQVHGNHAERNRPRNDSMFS</sequence>
<dbReference type="InterPro" id="IPR002048">
    <property type="entry name" value="EF_hand_dom"/>
</dbReference>
<dbReference type="Gene3D" id="1.10.238.10">
    <property type="entry name" value="EF-hand"/>
    <property type="match status" value="3"/>
</dbReference>
<protein>
    <recommendedName>
        <fullName evidence="3">EF-hand domain-containing protein</fullName>
    </recommendedName>
</protein>
<keyword evidence="1" id="KW-0106">Calcium</keyword>
<dbReference type="GO" id="GO:0005509">
    <property type="term" value="F:calcium ion binding"/>
    <property type="evidence" value="ECO:0007669"/>
    <property type="project" value="InterPro"/>
</dbReference>
<dbReference type="InterPro" id="IPR011992">
    <property type="entry name" value="EF-hand-dom_pair"/>
</dbReference>
<evidence type="ECO:0000256" key="1">
    <source>
        <dbReference type="ARBA" id="ARBA00022837"/>
    </source>
</evidence>
<dbReference type="PROSITE" id="PS50222">
    <property type="entry name" value="EF_HAND_2"/>
    <property type="match status" value="4"/>
</dbReference>
<dbReference type="SUPFAM" id="SSF47473">
    <property type="entry name" value="EF-hand"/>
    <property type="match status" value="3"/>
</dbReference>
<dbReference type="Pfam" id="PF13499">
    <property type="entry name" value="EF-hand_7"/>
    <property type="match status" value="2"/>
</dbReference>